<organism evidence="3 4">
    <name type="scientific">Marinococcus halophilus</name>
    <dbReference type="NCBI Taxonomy" id="1371"/>
    <lineage>
        <taxon>Bacteria</taxon>
        <taxon>Bacillati</taxon>
        <taxon>Bacillota</taxon>
        <taxon>Bacilli</taxon>
        <taxon>Bacillales</taxon>
        <taxon>Bacillaceae</taxon>
        <taxon>Marinococcus</taxon>
    </lineage>
</organism>
<evidence type="ECO:0000259" key="2">
    <source>
        <dbReference type="PROSITE" id="PS50995"/>
    </source>
</evidence>
<dbReference type="EMBL" id="BJUN01000002">
    <property type="protein sequence ID" value="GEK57526.1"/>
    <property type="molecule type" value="Genomic_DNA"/>
</dbReference>
<evidence type="ECO:0000256" key="1">
    <source>
        <dbReference type="ARBA" id="ARBA00023125"/>
    </source>
</evidence>
<sequence>MSEMEACTHRELFEQAVNTLENISTLLQPEVPMLGELHLTTRQEALFFMNLRHEGLTLTEMAHRLRISKSAVSQAMKRLEEEDLLYRAANKENKRETQLVYGAKGRKLKEELTNFQHYIVDQYISKIPLEELKQANQVIHRLEKEINNSYKK</sequence>
<dbReference type="PANTHER" id="PTHR33164">
    <property type="entry name" value="TRANSCRIPTIONAL REGULATOR, MARR FAMILY"/>
    <property type="match status" value="1"/>
</dbReference>
<feature type="domain" description="HTH marR-type" evidence="2">
    <location>
        <begin position="9"/>
        <end position="144"/>
    </location>
</feature>
<dbReference type="InterPro" id="IPR036390">
    <property type="entry name" value="WH_DNA-bd_sf"/>
</dbReference>
<proteinExistence type="predicted"/>
<dbReference type="RefSeq" id="WP_179124039.1">
    <property type="nucleotide sequence ID" value="NZ_BJUN01000002.1"/>
</dbReference>
<dbReference type="GO" id="GO:0003700">
    <property type="term" value="F:DNA-binding transcription factor activity"/>
    <property type="evidence" value="ECO:0007669"/>
    <property type="project" value="InterPro"/>
</dbReference>
<dbReference type="Gene3D" id="1.10.10.10">
    <property type="entry name" value="Winged helix-like DNA-binding domain superfamily/Winged helix DNA-binding domain"/>
    <property type="match status" value="1"/>
</dbReference>
<evidence type="ECO:0000313" key="4">
    <source>
        <dbReference type="Proteomes" id="UP000321051"/>
    </source>
</evidence>
<keyword evidence="1" id="KW-0238">DNA-binding</keyword>
<dbReference type="Pfam" id="PF01047">
    <property type="entry name" value="MarR"/>
    <property type="match status" value="1"/>
</dbReference>
<dbReference type="PANTHER" id="PTHR33164:SF43">
    <property type="entry name" value="HTH-TYPE TRANSCRIPTIONAL REPRESSOR YETL"/>
    <property type="match status" value="1"/>
</dbReference>
<dbReference type="InterPro" id="IPR039422">
    <property type="entry name" value="MarR/SlyA-like"/>
</dbReference>
<dbReference type="InterPro" id="IPR000835">
    <property type="entry name" value="HTH_MarR-typ"/>
</dbReference>
<evidence type="ECO:0000313" key="3">
    <source>
        <dbReference type="EMBL" id="GEK57526.1"/>
    </source>
</evidence>
<dbReference type="GO" id="GO:0006950">
    <property type="term" value="P:response to stress"/>
    <property type="evidence" value="ECO:0007669"/>
    <property type="project" value="TreeGrafter"/>
</dbReference>
<dbReference type="GO" id="GO:0003677">
    <property type="term" value="F:DNA binding"/>
    <property type="evidence" value="ECO:0007669"/>
    <property type="project" value="UniProtKB-KW"/>
</dbReference>
<dbReference type="InterPro" id="IPR011991">
    <property type="entry name" value="ArsR-like_HTH"/>
</dbReference>
<comment type="caution">
    <text evidence="3">The sequence shown here is derived from an EMBL/GenBank/DDBJ whole genome shotgun (WGS) entry which is preliminary data.</text>
</comment>
<accession>A0A510Y2I5</accession>
<name>A0A510Y2I5_MARHA</name>
<dbReference type="STRING" id="1371.GCA_900166605_00658"/>
<keyword evidence="4" id="KW-1185">Reference proteome</keyword>
<dbReference type="SMART" id="SM00347">
    <property type="entry name" value="HTH_MARR"/>
    <property type="match status" value="1"/>
</dbReference>
<reference evidence="3 4" key="1">
    <citation type="submission" date="2019-07" db="EMBL/GenBank/DDBJ databases">
        <title>Whole genome shotgun sequence of Marinococcus halophilus NBRC 102359.</title>
        <authorList>
            <person name="Hosoyama A."/>
            <person name="Uohara A."/>
            <person name="Ohji S."/>
            <person name="Ichikawa N."/>
        </authorList>
    </citation>
    <scope>NUCLEOTIDE SEQUENCE [LARGE SCALE GENOMIC DNA]</scope>
    <source>
        <strain evidence="3 4">NBRC 102359</strain>
    </source>
</reference>
<dbReference type="PROSITE" id="PS50995">
    <property type="entry name" value="HTH_MARR_2"/>
    <property type="match status" value="1"/>
</dbReference>
<protein>
    <submittedName>
        <fullName evidence="3">MarR family transcriptional regulator</fullName>
    </submittedName>
</protein>
<dbReference type="SUPFAM" id="SSF46785">
    <property type="entry name" value="Winged helix' DNA-binding domain"/>
    <property type="match status" value="1"/>
</dbReference>
<dbReference type="CDD" id="cd00090">
    <property type="entry name" value="HTH_ARSR"/>
    <property type="match status" value="1"/>
</dbReference>
<dbReference type="AlphaFoldDB" id="A0A510Y2I5"/>
<dbReference type="Proteomes" id="UP000321051">
    <property type="component" value="Unassembled WGS sequence"/>
</dbReference>
<dbReference type="InterPro" id="IPR036388">
    <property type="entry name" value="WH-like_DNA-bd_sf"/>
</dbReference>
<gene>
    <name evidence="3" type="primary">marR</name>
    <name evidence="3" type="ORF">MHA01_04310</name>
</gene>